<accession>A0A1I6ST94</accession>
<dbReference type="AlphaFoldDB" id="A0A1I6ST94"/>
<organism evidence="3 4">
    <name type="scientific">Alloyangia pacifica</name>
    <dbReference type="NCBI Taxonomy" id="311180"/>
    <lineage>
        <taxon>Bacteria</taxon>
        <taxon>Pseudomonadati</taxon>
        <taxon>Pseudomonadota</taxon>
        <taxon>Alphaproteobacteria</taxon>
        <taxon>Rhodobacterales</taxon>
        <taxon>Roseobacteraceae</taxon>
        <taxon>Alloyangia</taxon>
    </lineage>
</organism>
<keyword evidence="2" id="KW-1133">Transmembrane helix</keyword>
<evidence type="ECO:0000256" key="1">
    <source>
        <dbReference type="SAM" id="MobiDB-lite"/>
    </source>
</evidence>
<sequence>MNFAIVSAYCANTFRRLRDEEDGLALTEYLLLLGLLVGGIIAAVGLFGQSLNVGWTGWAEWMEEQTASASTDADGNPIAAGGLAAPE</sequence>
<dbReference type="EMBL" id="FOZW01000005">
    <property type="protein sequence ID" value="SFS80111.1"/>
    <property type="molecule type" value="Genomic_DNA"/>
</dbReference>
<feature type="region of interest" description="Disordered" evidence="1">
    <location>
        <begin position="66"/>
        <end position="87"/>
    </location>
</feature>
<name>A0A1I6ST94_9RHOB</name>
<evidence type="ECO:0000256" key="2">
    <source>
        <dbReference type="SAM" id="Phobius"/>
    </source>
</evidence>
<dbReference type="Proteomes" id="UP000199392">
    <property type="component" value="Unassembled WGS sequence"/>
</dbReference>
<dbReference type="RefSeq" id="WP_092424157.1">
    <property type="nucleotide sequence ID" value="NZ_FNCL01000005.1"/>
</dbReference>
<keyword evidence="2" id="KW-0472">Membrane</keyword>
<keyword evidence="2" id="KW-0812">Transmembrane</keyword>
<evidence type="ECO:0000313" key="3">
    <source>
        <dbReference type="EMBL" id="SFS80111.1"/>
    </source>
</evidence>
<proteinExistence type="predicted"/>
<keyword evidence="4" id="KW-1185">Reference proteome</keyword>
<reference evidence="4" key="1">
    <citation type="submission" date="2016-10" db="EMBL/GenBank/DDBJ databases">
        <authorList>
            <person name="Varghese N."/>
            <person name="Submissions S."/>
        </authorList>
    </citation>
    <scope>NUCLEOTIDE SEQUENCE [LARGE SCALE GENOMIC DNA]</scope>
    <source>
        <strain evidence="4">DSM 26894</strain>
    </source>
</reference>
<protein>
    <submittedName>
        <fullName evidence="3">Pilus assembly protein Flp/PilA</fullName>
    </submittedName>
</protein>
<gene>
    <name evidence="3" type="ORF">SAMN04488050_10541</name>
</gene>
<evidence type="ECO:0000313" key="4">
    <source>
        <dbReference type="Proteomes" id="UP000199392"/>
    </source>
</evidence>
<feature type="transmembrane region" description="Helical" evidence="2">
    <location>
        <begin position="29"/>
        <end position="48"/>
    </location>
</feature>
<dbReference type="OrthoDB" id="7877244at2"/>